<evidence type="ECO:0000256" key="4">
    <source>
        <dbReference type="SAM" id="SignalP"/>
    </source>
</evidence>
<dbReference type="SUPFAM" id="SSF50998">
    <property type="entry name" value="Quinoprotein alcohol dehydrogenase-like"/>
    <property type="match status" value="1"/>
</dbReference>
<dbReference type="GO" id="GO:0016020">
    <property type="term" value="C:membrane"/>
    <property type="evidence" value="ECO:0007669"/>
    <property type="project" value="InterPro"/>
</dbReference>
<dbReference type="PANTHER" id="PTHR32303">
    <property type="entry name" value="QUINOPROTEIN ALCOHOL DEHYDROGENASE (CYTOCHROME C)"/>
    <property type="match status" value="1"/>
</dbReference>
<proteinExistence type="inferred from homology"/>
<evidence type="ECO:0000256" key="2">
    <source>
        <dbReference type="ARBA" id="ARBA00008156"/>
    </source>
</evidence>
<dbReference type="Gene3D" id="2.140.10.10">
    <property type="entry name" value="Quinoprotein alcohol dehydrogenase-like superfamily"/>
    <property type="match status" value="1"/>
</dbReference>
<dbReference type="InterPro" id="IPR011047">
    <property type="entry name" value="Quinoprotein_ADH-like_sf"/>
</dbReference>
<dbReference type="InterPro" id="IPR002372">
    <property type="entry name" value="PQQ_rpt_dom"/>
</dbReference>
<dbReference type="GO" id="GO:0016614">
    <property type="term" value="F:oxidoreductase activity, acting on CH-OH group of donors"/>
    <property type="evidence" value="ECO:0007669"/>
    <property type="project" value="InterPro"/>
</dbReference>
<dbReference type="SMART" id="SM00564">
    <property type="entry name" value="PQQ"/>
    <property type="match status" value="6"/>
</dbReference>
<feature type="chain" id="PRO_5004207494" evidence="4">
    <location>
        <begin position="22"/>
        <end position="635"/>
    </location>
</feature>
<comment type="caution">
    <text evidence="6">The sequence shown here is derived from an EMBL/GenBank/DDBJ whole genome shotgun (WGS) entry which is preliminary data.</text>
</comment>
<dbReference type="EMBL" id="AAOT01000017">
    <property type="protein sequence ID" value="EAR51115.1"/>
    <property type="molecule type" value="Genomic_DNA"/>
</dbReference>
<dbReference type="STRING" id="314256.OG2516_18135"/>
<dbReference type="AlphaFoldDB" id="Q2CEL7"/>
<dbReference type="RefSeq" id="WP_007257095.1">
    <property type="nucleotide sequence ID" value="NZ_CH724110.1"/>
</dbReference>
<protein>
    <submittedName>
        <fullName evidence="6">Glucose dehydrogenase</fullName>
    </submittedName>
</protein>
<accession>Q2CEL7</accession>
<dbReference type="OrthoDB" id="9794322at2"/>
<organism evidence="6 7">
    <name type="scientific">Oceanicola granulosus (strain ATCC BAA-861 / DSM 15982 / KCTC 12143 / HTCC2516)</name>
    <dbReference type="NCBI Taxonomy" id="314256"/>
    <lineage>
        <taxon>Bacteria</taxon>
        <taxon>Pseudomonadati</taxon>
        <taxon>Pseudomonadota</taxon>
        <taxon>Alphaproteobacteria</taxon>
        <taxon>Rhodobacterales</taxon>
        <taxon>Roseobacteraceae</taxon>
        <taxon>Oceanicola</taxon>
    </lineage>
</organism>
<evidence type="ECO:0000313" key="7">
    <source>
        <dbReference type="Proteomes" id="UP000003635"/>
    </source>
</evidence>
<comment type="similarity">
    <text evidence="2">Belongs to the bacterial PQQ dehydrogenase family.</text>
</comment>
<dbReference type="CDD" id="cd10280">
    <property type="entry name" value="PQQ_mGDH"/>
    <property type="match status" value="1"/>
</dbReference>
<reference evidence="6 7" key="1">
    <citation type="journal article" date="2010" name="J. Bacteriol.">
        <title>Genome sequences of Oceanicola granulosus HTCC2516(T) and Oceanicola batsensis HTCC2597(TDelta).</title>
        <authorList>
            <person name="Thrash J.C."/>
            <person name="Cho J.C."/>
            <person name="Vergin K.L."/>
            <person name="Giovannoni S.J."/>
        </authorList>
    </citation>
    <scope>NUCLEOTIDE SEQUENCE [LARGE SCALE GENOMIC DNA]</scope>
    <source>
        <strain evidence="7">ATCC BAA-861 / DSM 15982 / KCTC 12143 / HTCC2516</strain>
    </source>
</reference>
<evidence type="ECO:0000256" key="3">
    <source>
        <dbReference type="ARBA" id="ARBA00023002"/>
    </source>
</evidence>
<dbReference type="Pfam" id="PF01011">
    <property type="entry name" value="PQQ"/>
    <property type="match status" value="1"/>
</dbReference>
<name>Q2CEL7_OCEGH</name>
<evidence type="ECO:0000259" key="5">
    <source>
        <dbReference type="Pfam" id="PF01011"/>
    </source>
</evidence>
<evidence type="ECO:0000256" key="1">
    <source>
        <dbReference type="ARBA" id="ARBA00001931"/>
    </source>
</evidence>
<evidence type="ECO:0000313" key="6">
    <source>
        <dbReference type="EMBL" id="EAR51115.1"/>
    </source>
</evidence>
<feature type="signal peptide" evidence="4">
    <location>
        <begin position="1"/>
        <end position="21"/>
    </location>
</feature>
<sequence length="635" mass="69365">MRFRDIAALAAPIALATPATAQDWTSFHGNLAAQKFSPADQITPDNVSALERAWEYHTGDVSDGSGDLPPTYFNSTPIYANGTLYIGTPFYRIIALDPATGTEIWTYDTGSSLEQLTQPGLKTRGVSYWESASPSADEPCQKIVYMGTNDAKMHAVDAETGAPCEAFGDGGVLDLNQWNTTNDKWPLSILQPPTIHGDQVVTGWSGYDFRYAEAPPGSVFAFDAQTGEKNWEIQFIPEDIRPRTGTANVWTHMTVDDERGILYMPVSSPSPNFWGGNRTEEIPLATSVTAADIETGEILWSQQLIHHDIWDYDTVAAPTLIDVEKDGETVPALVQTTKQGLFFVFDRVTGEPIWPIEEEDVPPSTVEGEVAAPTQPIPRHPEPILDPDEWPGVWGLADTVSFGACSSFVEDLRNEGLYTPPTDEGNGTLLWPSFAGGLQWGGGSYDPTTGLYIANASIMVDYLQLIPREEYDALSEEEQNAKGSPFSYYAQEGAPYAVKTGKIMNGLGMPCWEPPFGVIAAYDMRTGEQVWKRPFGRTQRWGFYLPEAWGSPNIGGPAQTATGLIFIGASMDSRVRALSAETGDELWSDLLEAPAVSNPAIFVHEGRQYVVFTGGGNYILKPEVSDQVVAYALPE</sequence>
<dbReference type="Proteomes" id="UP000003635">
    <property type="component" value="Unassembled WGS sequence"/>
</dbReference>
<keyword evidence="3" id="KW-0560">Oxidoreductase</keyword>
<comment type="cofactor">
    <cofactor evidence="1">
        <name>pyrroloquinoline quinone</name>
        <dbReference type="ChEBI" id="CHEBI:58442"/>
    </cofactor>
</comment>
<dbReference type="InterPro" id="IPR018391">
    <property type="entry name" value="PQQ_b-propeller_rpt"/>
</dbReference>
<feature type="domain" description="Pyrrolo-quinoline quinone repeat" evidence="5">
    <location>
        <begin position="24"/>
        <end position="610"/>
    </location>
</feature>
<gene>
    <name evidence="6" type="ORF">OG2516_18135</name>
</gene>
<keyword evidence="4" id="KW-0732">Signal</keyword>
<keyword evidence="7" id="KW-1185">Reference proteome</keyword>
<dbReference type="GO" id="GO:0048038">
    <property type="term" value="F:quinone binding"/>
    <property type="evidence" value="ECO:0007669"/>
    <property type="project" value="InterPro"/>
</dbReference>
<dbReference type="HOGENOM" id="CLU_018478_1_1_5"/>
<dbReference type="InterPro" id="IPR017511">
    <property type="entry name" value="PQQ_mDH"/>
</dbReference>
<dbReference type="eggNOG" id="COG4993">
    <property type="taxonomic scope" value="Bacteria"/>
</dbReference>
<dbReference type="PANTHER" id="PTHR32303:SF4">
    <property type="entry name" value="QUINOPROTEIN GLUCOSE DEHYDROGENASE"/>
    <property type="match status" value="1"/>
</dbReference>